<feature type="signal peptide" evidence="1">
    <location>
        <begin position="1"/>
        <end position="25"/>
    </location>
</feature>
<protein>
    <submittedName>
        <fullName evidence="2">Uncharacterized protein</fullName>
    </submittedName>
</protein>
<reference evidence="3" key="1">
    <citation type="submission" date="2017-12" db="EMBL/GenBank/DDBJ databases">
        <title>Draft genome sequence of Telmatospirillum siberiense 26-4b1T, an acidotolerant peatland alphaproteobacterium potentially involved in sulfur cycling.</title>
        <authorList>
            <person name="Hausmann B."/>
            <person name="Pjevac P."/>
            <person name="Schreck K."/>
            <person name="Herbold C.W."/>
            <person name="Daims H."/>
            <person name="Wagner M."/>
            <person name="Pester M."/>
            <person name="Loy A."/>
        </authorList>
    </citation>
    <scope>NUCLEOTIDE SEQUENCE [LARGE SCALE GENOMIC DNA]</scope>
    <source>
        <strain evidence="3">26-4b1</strain>
    </source>
</reference>
<dbReference type="RefSeq" id="WP_101252592.1">
    <property type="nucleotide sequence ID" value="NZ_PIUM01000030.1"/>
</dbReference>
<dbReference type="EMBL" id="PIUM01000030">
    <property type="protein sequence ID" value="PKU22521.1"/>
    <property type="molecule type" value="Genomic_DNA"/>
</dbReference>
<organism evidence="2 3">
    <name type="scientific">Telmatospirillum siberiense</name>
    <dbReference type="NCBI Taxonomy" id="382514"/>
    <lineage>
        <taxon>Bacteria</taxon>
        <taxon>Pseudomonadati</taxon>
        <taxon>Pseudomonadota</taxon>
        <taxon>Alphaproteobacteria</taxon>
        <taxon>Rhodospirillales</taxon>
        <taxon>Rhodospirillaceae</taxon>
        <taxon>Telmatospirillum</taxon>
    </lineage>
</organism>
<dbReference type="AlphaFoldDB" id="A0A2N3PQ42"/>
<evidence type="ECO:0000313" key="2">
    <source>
        <dbReference type="EMBL" id="PKU22521.1"/>
    </source>
</evidence>
<feature type="chain" id="PRO_5014871999" evidence="1">
    <location>
        <begin position="26"/>
        <end position="162"/>
    </location>
</feature>
<sequence length="162" mass="17797">MLRHVVITICFAAVLSAASASAVMAGEQRDHDGAVPWRIIGTDERATSSRCIGRAETPLCAVETLLACFEWGRPDLCRMVDDDEEQYAGIFSDPADPTKYLAYRVISERSVTPDQDVEIIIEQQEMSAGQVIGPATAPSSGFHLQRQTDGRWKVVGWGDLDR</sequence>
<accession>A0A2N3PQ42</accession>
<dbReference type="Proteomes" id="UP000233293">
    <property type="component" value="Unassembled WGS sequence"/>
</dbReference>
<gene>
    <name evidence="2" type="ORF">CWS72_20925</name>
</gene>
<evidence type="ECO:0000256" key="1">
    <source>
        <dbReference type="SAM" id="SignalP"/>
    </source>
</evidence>
<name>A0A2N3PQ42_9PROT</name>
<evidence type="ECO:0000313" key="3">
    <source>
        <dbReference type="Proteomes" id="UP000233293"/>
    </source>
</evidence>
<comment type="caution">
    <text evidence="2">The sequence shown here is derived from an EMBL/GenBank/DDBJ whole genome shotgun (WGS) entry which is preliminary data.</text>
</comment>
<keyword evidence="1" id="KW-0732">Signal</keyword>
<proteinExistence type="predicted"/>
<keyword evidence="3" id="KW-1185">Reference proteome</keyword>
<dbReference type="OrthoDB" id="7362301at2"/>